<name>A0ACB9EKH6_ARCLA</name>
<sequence>MATSDNAGGGNEKSDMEEQEEVLVALIKHHTKEVQHLRTSLAYYKSVVSVGLVGSGMQLDESEKKLEETQCKLARLRSQGCTLPSARSGENGSRVKEERSSSHLKISEEPFHKHANEGNGNSSHSYLEDCPKTVKIERRPLLVIPCVNPKISAPLKIAESVKASSEFGSRPGMSVPACESHVKEIGYGLLSNQEAAENEARGIKRKFGNICPLYIDTLWILPSLTLSLSVDPLIGIFTYAEWDGVRLSSADLPIQKCQFWRSCSSNLLNMINITLSFCSNFLSFCHSIYWVGEFLPPLHCIGWYCKSVANSGQRIAILNLNEGEEEVFPGL</sequence>
<evidence type="ECO:0000313" key="2">
    <source>
        <dbReference type="Proteomes" id="UP001055879"/>
    </source>
</evidence>
<dbReference type="EMBL" id="CM042048">
    <property type="protein sequence ID" value="KAI3759563.1"/>
    <property type="molecule type" value="Genomic_DNA"/>
</dbReference>
<gene>
    <name evidence="1" type="ORF">L6452_07460</name>
</gene>
<keyword evidence="2" id="KW-1185">Reference proteome</keyword>
<protein>
    <submittedName>
        <fullName evidence="1">Uncharacterized protein</fullName>
    </submittedName>
</protein>
<accession>A0ACB9EKH6</accession>
<proteinExistence type="predicted"/>
<organism evidence="1 2">
    <name type="scientific">Arctium lappa</name>
    <name type="common">Greater burdock</name>
    <name type="synonym">Lappa major</name>
    <dbReference type="NCBI Taxonomy" id="4217"/>
    <lineage>
        <taxon>Eukaryota</taxon>
        <taxon>Viridiplantae</taxon>
        <taxon>Streptophyta</taxon>
        <taxon>Embryophyta</taxon>
        <taxon>Tracheophyta</taxon>
        <taxon>Spermatophyta</taxon>
        <taxon>Magnoliopsida</taxon>
        <taxon>eudicotyledons</taxon>
        <taxon>Gunneridae</taxon>
        <taxon>Pentapetalae</taxon>
        <taxon>asterids</taxon>
        <taxon>campanulids</taxon>
        <taxon>Asterales</taxon>
        <taxon>Asteraceae</taxon>
        <taxon>Carduoideae</taxon>
        <taxon>Cardueae</taxon>
        <taxon>Arctiinae</taxon>
        <taxon>Arctium</taxon>
    </lineage>
</organism>
<reference evidence="1 2" key="2">
    <citation type="journal article" date="2022" name="Mol. Ecol. Resour.">
        <title>The genomes of chicory, endive, great burdock and yacon provide insights into Asteraceae paleo-polyploidization history and plant inulin production.</title>
        <authorList>
            <person name="Fan W."/>
            <person name="Wang S."/>
            <person name="Wang H."/>
            <person name="Wang A."/>
            <person name="Jiang F."/>
            <person name="Liu H."/>
            <person name="Zhao H."/>
            <person name="Xu D."/>
            <person name="Zhang Y."/>
        </authorList>
    </citation>
    <scope>NUCLEOTIDE SEQUENCE [LARGE SCALE GENOMIC DNA]</scope>
    <source>
        <strain evidence="2">cv. Niubang</strain>
    </source>
</reference>
<dbReference type="Proteomes" id="UP001055879">
    <property type="component" value="Linkage Group LG02"/>
</dbReference>
<reference evidence="2" key="1">
    <citation type="journal article" date="2022" name="Mol. Ecol. Resour.">
        <title>The genomes of chicory, endive, great burdock and yacon provide insights into Asteraceae palaeo-polyploidization history and plant inulin production.</title>
        <authorList>
            <person name="Fan W."/>
            <person name="Wang S."/>
            <person name="Wang H."/>
            <person name="Wang A."/>
            <person name="Jiang F."/>
            <person name="Liu H."/>
            <person name="Zhao H."/>
            <person name="Xu D."/>
            <person name="Zhang Y."/>
        </authorList>
    </citation>
    <scope>NUCLEOTIDE SEQUENCE [LARGE SCALE GENOMIC DNA]</scope>
    <source>
        <strain evidence="2">cv. Niubang</strain>
    </source>
</reference>
<comment type="caution">
    <text evidence="1">The sequence shown here is derived from an EMBL/GenBank/DDBJ whole genome shotgun (WGS) entry which is preliminary data.</text>
</comment>
<evidence type="ECO:0000313" key="1">
    <source>
        <dbReference type="EMBL" id="KAI3759563.1"/>
    </source>
</evidence>